<dbReference type="InterPro" id="IPR013783">
    <property type="entry name" value="Ig-like_fold"/>
</dbReference>
<evidence type="ECO:0000256" key="2">
    <source>
        <dbReference type="SAM" id="Phobius"/>
    </source>
</evidence>
<feature type="transmembrane region" description="Helical" evidence="2">
    <location>
        <begin position="462"/>
        <end position="481"/>
    </location>
</feature>
<evidence type="ECO:0000256" key="1">
    <source>
        <dbReference type="ARBA" id="ARBA00022737"/>
    </source>
</evidence>
<dbReference type="InterPro" id="IPR036116">
    <property type="entry name" value="FN3_sf"/>
</dbReference>
<evidence type="ECO:0000313" key="5">
    <source>
        <dbReference type="Proteomes" id="UP001196413"/>
    </source>
</evidence>
<keyword evidence="5" id="KW-1185">Reference proteome</keyword>
<name>A0AAD5MXD7_PARTN</name>
<gene>
    <name evidence="4" type="ORF">KIN20_012772</name>
</gene>
<keyword evidence="1" id="KW-0677">Repeat</keyword>
<protein>
    <recommendedName>
        <fullName evidence="3">Fibronectin type-III domain-containing protein</fullName>
    </recommendedName>
</protein>
<reference evidence="4" key="1">
    <citation type="submission" date="2021-06" db="EMBL/GenBank/DDBJ databases">
        <title>Parelaphostrongylus tenuis whole genome reference sequence.</title>
        <authorList>
            <person name="Garwood T.J."/>
            <person name="Larsen P.A."/>
            <person name="Fountain-Jones N.M."/>
            <person name="Garbe J.R."/>
            <person name="Macchietto M.G."/>
            <person name="Kania S.A."/>
            <person name="Gerhold R.W."/>
            <person name="Richards J.E."/>
            <person name="Wolf T.M."/>
        </authorList>
    </citation>
    <scope>NUCLEOTIDE SEQUENCE</scope>
    <source>
        <strain evidence="4">MNPRO001-30</strain>
        <tissue evidence="4">Meninges</tissue>
    </source>
</reference>
<dbReference type="Gene3D" id="2.60.40.10">
    <property type="entry name" value="Immunoglobulins"/>
    <property type="match status" value="1"/>
</dbReference>
<dbReference type="EMBL" id="JAHQIW010002471">
    <property type="protein sequence ID" value="KAJ1355384.1"/>
    <property type="molecule type" value="Genomic_DNA"/>
</dbReference>
<keyword evidence="2" id="KW-0472">Membrane</keyword>
<keyword evidence="2" id="KW-0812">Transmembrane</keyword>
<organism evidence="4 5">
    <name type="scientific">Parelaphostrongylus tenuis</name>
    <name type="common">Meningeal worm</name>
    <dbReference type="NCBI Taxonomy" id="148309"/>
    <lineage>
        <taxon>Eukaryota</taxon>
        <taxon>Metazoa</taxon>
        <taxon>Ecdysozoa</taxon>
        <taxon>Nematoda</taxon>
        <taxon>Chromadorea</taxon>
        <taxon>Rhabditida</taxon>
        <taxon>Rhabditina</taxon>
        <taxon>Rhabditomorpha</taxon>
        <taxon>Strongyloidea</taxon>
        <taxon>Metastrongylidae</taxon>
        <taxon>Parelaphostrongylus</taxon>
    </lineage>
</organism>
<evidence type="ECO:0000313" key="4">
    <source>
        <dbReference type="EMBL" id="KAJ1355384.1"/>
    </source>
</evidence>
<accession>A0AAD5MXD7</accession>
<keyword evidence="2" id="KW-1133">Transmembrane helix</keyword>
<comment type="caution">
    <text evidence="4">The sequence shown here is derived from an EMBL/GenBank/DDBJ whole genome shotgun (WGS) entry which is preliminary data.</text>
</comment>
<dbReference type="Proteomes" id="UP001196413">
    <property type="component" value="Unassembled WGS sequence"/>
</dbReference>
<sequence length="502" mass="55952">MPFPEENDKDKATHALSVVMRHLYIIMMTLQTVTTFTVLPYIQIDYAHYFHLAQCLAKCMQKYGTPSTRHLLDGSSEEFFDIRNKDAEACDSGCHQHRRVHRKGQAGSATDAVADGQRFWTESSAESAKVGSTLVSSVELVCQNPSPDEEFGESAEGFITVSLLRPSGPTRFIVQWKQRTHAMGFYDESQWITSSIESGTFFKVNGLVPGVQYRFMVTAVGPSGRIGDTVSSSWVEISSNSSPKRLDTTLIVKNGYNSERGVTAQIHWPRTSLDSCYYKLQLSNNSFQITTDVTVDSAKSILLSHLEFDALYSVTVAAMSVDKTKVSNPVTTSFKSLPCRDVHGRGSLQCSPEPVSDLTITLRSNGTGLISWKPSADPQNILFYQVVYHAVSLKDGCQFHKETVNVRSTETSAEVVFPGRHCEYVVQLINYDLIGRDASAEVRVLIQPNPLTRFNEILRPEIVLIAACILFLSLSCALFCFRCRKKCPNRVSEKQQKLADYA</sequence>
<dbReference type="PANTHER" id="PTHR46708">
    <property type="entry name" value="TENASCIN"/>
    <property type="match status" value="1"/>
</dbReference>
<dbReference type="InterPro" id="IPR003961">
    <property type="entry name" value="FN3_dom"/>
</dbReference>
<dbReference type="SUPFAM" id="SSF49265">
    <property type="entry name" value="Fibronectin type III"/>
    <property type="match status" value="2"/>
</dbReference>
<dbReference type="AlphaFoldDB" id="A0AAD5MXD7"/>
<dbReference type="InterPro" id="IPR050991">
    <property type="entry name" value="ECM_Regulatory_Proteins"/>
</dbReference>
<dbReference type="PROSITE" id="PS50853">
    <property type="entry name" value="FN3"/>
    <property type="match status" value="1"/>
</dbReference>
<evidence type="ECO:0000259" key="3">
    <source>
        <dbReference type="PROSITE" id="PS50853"/>
    </source>
</evidence>
<dbReference type="CDD" id="cd00063">
    <property type="entry name" value="FN3"/>
    <property type="match status" value="2"/>
</dbReference>
<dbReference type="SMART" id="SM00060">
    <property type="entry name" value="FN3"/>
    <property type="match status" value="3"/>
</dbReference>
<dbReference type="PANTHER" id="PTHR46708:SF2">
    <property type="entry name" value="FIBRONECTIN TYPE-III DOMAIN-CONTAINING PROTEIN"/>
    <property type="match status" value="1"/>
</dbReference>
<proteinExistence type="predicted"/>
<feature type="domain" description="Fibronectin type-III" evidence="3">
    <location>
        <begin position="144"/>
        <end position="240"/>
    </location>
</feature>